<feature type="transmembrane region" description="Helical" evidence="1">
    <location>
        <begin position="110"/>
        <end position="130"/>
    </location>
</feature>
<sequence length="458" mass="52341">MIKKLRARFSTDSRYLALSIAFVIVFLEHLFIREYFGDAINIFSHLLNHNSLISVLKWRYLSWTSRIFIEMPLISLSTGMHTVLWAGLDILMWMLLIWSIMALTQYKHNFLVIGLVFFYPITQMASAGWMATTINYLWPLSLGTFSMTLLTRMYHHQKVGVTRAILACLGLLFASNFETFGIMYLCILTFFLVSIIHQHQLTLKRVIFVFTQYAICLANVTLALTSPGNQIRIITETRDNMLDFASLTPVDKLVMGFNNTFSELTDHSFLFLTFTVMLLITVLASKRRSPFLIGAAIFPVFFVTTRTILKPIIIIYSPKFDQLFNAVGAQQRVDPTNYFGFANYLPFVIYVLLLMSILVVLIHSLKDFTLGMLLSTVLISGLMTTVAVGFSPTLYASGQRVFLFLNFSIIYIIINLYDECQTYIASFKPLKRLAKWSVLILSVFFTVSNFVAIGLSYL</sequence>
<reference evidence="2 3" key="1">
    <citation type="submission" date="2020-06" db="EMBL/GenBank/DDBJ databases">
        <title>Lactobacillus rhamnosus QC,genome.</title>
        <authorList>
            <person name="Yi H."/>
            <person name="Jin M."/>
        </authorList>
    </citation>
    <scope>NUCLEOTIDE SEQUENCE [LARGE SCALE GENOMIC DNA]</scope>
    <source>
        <strain evidence="2 3">QC</strain>
    </source>
</reference>
<keyword evidence="1" id="KW-0472">Membrane</keyword>
<feature type="transmembrane region" description="Helical" evidence="1">
    <location>
        <begin position="401"/>
        <end position="417"/>
    </location>
</feature>
<name>A0A7Y7UJ53_LACRH</name>
<dbReference type="AlphaFoldDB" id="A0A7Y7UJ53"/>
<evidence type="ECO:0000313" key="2">
    <source>
        <dbReference type="EMBL" id="NVO89142.1"/>
    </source>
</evidence>
<accession>A0A7Y7UJ53</accession>
<feature type="transmembrane region" description="Helical" evidence="1">
    <location>
        <begin position="291"/>
        <end position="316"/>
    </location>
</feature>
<feature type="transmembrane region" description="Helical" evidence="1">
    <location>
        <begin position="12"/>
        <end position="32"/>
    </location>
</feature>
<gene>
    <name evidence="2" type="ORF">HWN39_11730</name>
</gene>
<dbReference type="RefSeq" id="WP_176818483.1">
    <property type="nucleotide sequence ID" value="NZ_JABXWP010000020.1"/>
</dbReference>
<feature type="transmembrane region" description="Helical" evidence="1">
    <location>
        <begin position="344"/>
        <end position="365"/>
    </location>
</feature>
<proteinExistence type="predicted"/>
<evidence type="ECO:0000256" key="1">
    <source>
        <dbReference type="SAM" id="Phobius"/>
    </source>
</evidence>
<feature type="transmembrane region" description="Helical" evidence="1">
    <location>
        <begin position="372"/>
        <end position="395"/>
    </location>
</feature>
<dbReference type="Proteomes" id="UP000542889">
    <property type="component" value="Unassembled WGS sequence"/>
</dbReference>
<organism evidence="2 3">
    <name type="scientific">Lacticaseibacillus rhamnosus</name>
    <name type="common">Lactobacillus rhamnosus</name>
    <dbReference type="NCBI Taxonomy" id="47715"/>
    <lineage>
        <taxon>Bacteria</taxon>
        <taxon>Bacillati</taxon>
        <taxon>Bacillota</taxon>
        <taxon>Bacilli</taxon>
        <taxon>Lactobacillales</taxon>
        <taxon>Lactobacillaceae</taxon>
        <taxon>Lacticaseibacillus</taxon>
    </lineage>
</organism>
<keyword evidence="1" id="KW-1133">Transmembrane helix</keyword>
<feature type="transmembrane region" description="Helical" evidence="1">
    <location>
        <begin position="83"/>
        <end position="103"/>
    </location>
</feature>
<keyword evidence="1" id="KW-0812">Transmembrane</keyword>
<dbReference type="EMBL" id="JABXWP010000020">
    <property type="protein sequence ID" value="NVO89142.1"/>
    <property type="molecule type" value="Genomic_DNA"/>
</dbReference>
<protein>
    <submittedName>
        <fullName evidence="2">Uncharacterized protein</fullName>
    </submittedName>
</protein>
<evidence type="ECO:0000313" key="3">
    <source>
        <dbReference type="Proteomes" id="UP000542889"/>
    </source>
</evidence>
<feature type="transmembrane region" description="Helical" evidence="1">
    <location>
        <begin position="267"/>
        <end position="284"/>
    </location>
</feature>
<feature type="transmembrane region" description="Helical" evidence="1">
    <location>
        <begin position="166"/>
        <end position="196"/>
    </location>
</feature>
<feature type="transmembrane region" description="Helical" evidence="1">
    <location>
        <begin position="438"/>
        <end position="457"/>
    </location>
</feature>
<comment type="caution">
    <text evidence="2">The sequence shown here is derived from an EMBL/GenBank/DDBJ whole genome shotgun (WGS) entry which is preliminary data.</text>
</comment>